<name>G2YEF5_BOTF4</name>
<evidence type="ECO:0000313" key="1">
    <source>
        <dbReference type="EMBL" id="CCD50153.1"/>
    </source>
</evidence>
<reference evidence="2" key="1">
    <citation type="journal article" date="2011" name="PLoS Genet.">
        <title>Genomic analysis of the necrotrophic fungal pathogens Sclerotinia sclerotiorum and Botrytis cinerea.</title>
        <authorList>
            <person name="Amselem J."/>
            <person name="Cuomo C.A."/>
            <person name="van Kan J.A."/>
            <person name="Viaud M."/>
            <person name="Benito E.P."/>
            <person name="Couloux A."/>
            <person name="Coutinho P.M."/>
            <person name="de Vries R.P."/>
            <person name="Dyer P.S."/>
            <person name="Fillinger S."/>
            <person name="Fournier E."/>
            <person name="Gout L."/>
            <person name="Hahn M."/>
            <person name="Kohn L."/>
            <person name="Lapalu N."/>
            <person name="Plummer K.M."/>
            <person name="Pradier J.M."/>
            <person name="Quevillon E."/>
            <person name="Sharon A."/>
            <person name="Simon A."/>
            <person name="ten Have A."/>
            <person name="Tudzynski B."/>
            <person name="Tudzynski P."/>
            <person name="Wincker P."/>
            <person name="Andrew M."/>
            <person name="Anthouard V."/>
            <person name="Beever R.E."/>
            <person name="Beffa R."/>
            <person name="Benoit I."/>
            <person name="Bouzid O."/>
            <person name="Brault B."/>
            <person name="Chen Z."/>
            <person name="Choquer M."/>
            <person name="Collemare J."/>
            <person name="Cotton P."/>
            <person name="Danchin E.G."/>
            <person name="Da Silva C."/>
            <person name="Gautier A."/>
            <person name="Giraud C."/>
            <person name="Giraud T."/>
            <person name="Gonzalez C."/>
            <person name="Grossetete S."/>
            <person name="Guldener U."/>
            <person name="Henrissat B."/>
            <person name="Howlett B.J."/>
            <person name="Kodira C."/>
            <person name="Kretschmer M."/>
            <person name="Lappartient A."/>
            <person name="Leroch M."/>
            <person name="Levis C."/>
            <person name="Mauceli E."/>
            <person name="Neuveglise C."/>
            <person name="Oeser B."/>
            <person name="Pearson M."/>
            <person name="Poulain J."/>
            <person name="Poussereau N."/>
            <person name="Quesneville H."/>
            <person name="Rascle C."/>
            <person name="Schumacher J."/>
            <person name="Segurens B."/>
            <person name="Sexton A."/>
            <person name="Silva E."/>
            <person name="Sirven C."/>
            <person name="Soanes D.M."/>
            <person name="Talbot N.J."/>
            <person name="Templeton M."/>
            <person name="Yandava C."/>
            <person name="Yarden O."/>
            <person name="Zeng Q."/>
            <person name="Rollins J.A."/>
            <person name="Lebrun M.H."/>
            <person name="Dickman M."/>
        </authorList>
    </citation>
    <scope>NUCLEOTIDE SEQUENCE [LARGE SCALE GENOMIC DNA]</scope>
    <source>
        <strain evidence="2">T4</strain>
    </source>
</reference>
<dbReference type="HOGENOM" id="CLU_2558042_0_0_1"/>
<protein>
    <submittedName>
        <fullName evidence="1">Uncharacterized protein</fullName>
    </submittedName>
</protein>
<organism evidence="1 2">
    <name type="scientific">Botryotinia fuckeliana (strain T4)</name>
    <name type="common">Noble rot fungus</name>
    <name type="synonym">Botrytis cinerea</name>
    <dbReference type="NCBI Taxonomy" id="999810"/>
    <lineage>
        <taxon>Eukaryota</taxon>
        <taxon>Fungi</taxon>
        <taxon>Dikarya</taxon>
        <taxon>Ascomycota</taxon>
        <taxon>Pezizomycotina</taxon>
        <taxon>Leotiomycetes</taxon>
        <taxon>Helotiales</taxon>
        <taxon>Sclerotiniaceae</taxon>
        <taxon>Botrytis</taxon>
    </lineage>
</organism>
<evidence type="ECO:0000313" key="2">
    <source>
        <dbReference type="Proteomes" id="UP000008177"/>
    </source>
</evidence>
<dbReference type="AlphaFoldDB" id="G2YEF5"/>
<accession>G2YEF5</accession>
<dbReference type="InParanoid" id="G2YEF5"/>
<dbReference type="Proteomes" id="UP000008177">
    <property type="component" value="Unplaced contigs"/>
</dbReference>
<sequence length="82" mass="9723">MMHAVVKHGIFSHRVHEKYEARYLVTASSASVNLFGHDFMLDSIDSRLYDTPERFPLEIIVCHLFFFVYKVWRDGRYLVLNS</sequence>
<proteinExistence type="predicted"/>
<gene>
    <name evidence="1" type="ORF">BofuT4_uP025520.1</name>
</gene>
<dbReference type="EMBL" id="FQ790323">
    <property type="protein sequence ID" value="CCD50153.1"/>
    <property type="molecule type" value="Genomic_DNA"/>
</dbReference>